<keyword evidence="3" id="KW-1185">Reference proteome</keyword>
<evidence type="ECO:0000313" key="3">
    <source>
        <dbReference type="Proteomes" id="UP000310636"/>
    </source>
</evidence>
<feature type="region of interest" description="Disordered" evidence="1">
    <location>
        <begin position="67"/>
        <end position="86"/>
    </location>
</feature>
<dbReference type="EMBL" id="SSOB01000034">
    <property type="protein sequence ID" value="THF75116.1"/>
    <property type="molecule type" value="Genomic_DNA"/>
</dbReference>
<accession>A0A4S4BK79</accession>
<dbReference type="OrthoDB" id="9956321at2"/>
<evidence type="ECO:0000256" key="1">
    <source>
        <dbReference type="SAM" id="MobiDB-lite"/>
    </source>
</evidence>
<comment type="caution">
    <text evidence="2">The sequence shown here is derived from an EMBL/GenBank/DDBJ whole genome shotgun (WGS) entry which is preliminary data.</text>
</comment>
<gene>
    <name evidence="2" type="ORF">E6C55_22795</name>
</gene>
<feature type="region of interest" description="Disordered" evidence="1">
    <location>
        <begin position="1"/>
        <end position="23"/>
    </location>
</feature>
<protein>
    <submittedName>
        <fullName evidence="2">Uncharacterized protein</fullName>
    </submittedName>
</protein>
<dbReference type="Proteomes" id="UP000310636">
    <property type="component" value="Unassembled WGS sequence"/>
</dbReference>
<reference evidence="2 3" key="1">
    <citation type="submission" date="2019-04" db="EMBL/GenBank/DDBJ databases">
        <title>Cohnella sp. nov. isolated from preserved vegetables.</title>
        <authorList>
            <person name="Lin S.-Y."/>
            <person name="Hung M.-H."/>
            <person name="Young C.-C."/>
        </authorList>
    </citation>
    <scope>NUCLEOTIDE SEQUENCE [LARGE SCALE GENOMIC DNA]</scope>
    <source>
        <strain evidence="2 3">CC-MHH1044</strain>
    </source>
</reference>
<organism evidence="2 3">
    <name type="scientific">Cohnella fermenti</name>
    <dbReference type="NCBI Taxonomy" id="2565925"/>
    <lineage>
        <taxon>Bacteria</taxon>
        <taxon>Bacillati</taxon>
        <taxon>Bacillota</taxon>
        <taxon>Bacilli</taxon>
        <taxon>Bacillales</taxon>
        <taxon>Paenibacillaceae</taxon>
        <taxon>Cohnella</taxon>
    </lineage>
</organism>
<proteinExistence type="predicted"/>
<evidence type="ECO:0000313" key="2">
    <source>
        <dbReference type="EMBL" id="THF75116.1"/>
    </source>
</evidence>
<dbReference type="RefSeq" id="WP_136372128.1">
    <property type="nucleotide sequence ID" value="NZ_SSOB01000034.1"/>
</dbReference>
<sequence length="86" mass="9315">MSENAVEREKKPEKQEAGEREVETVQADVRPILIWDSEATFSVIPLGERGQLEAPKLRVFTSGFGQSAAWRSKPGSGPSASARCAA</sequence>
<name>A0A4S4BK79_9BACL</name>
<dbReference type="AlphaFoldDB" id="A0A4S4BK79"/>